<feature type="transmembrane region" description="Helical" evidence="2">
    <location>
        <begin position="37"/>
        <end position="58"/>
    </location>
</feature>
<gene>
    <name evidence="3" type="ORF">EIP91_009897</name>
</gene>
<name>A0A4R0RJX8_9APHY</name>
<keyword evidence="2" id="KW-0472">Membrane</keyword>
<evidence type="ECO:0000256" key="1">
    <source>
        <dbReference type="SAM" id="MobiDB-lite"/>
    </source>
</evidence>
<evidence type="ECO:0000313" key="4">
    <source>
        <dbReference type="Proteomes" id="UP000292702"/>
    </source>
</evidence>
<accession>A0A4R0RJX8</accession>
<keyword evidence="4" id="KW-1185">Reference proteome</keyword>
<dbReference type="AlphaFoldDB" id="A0A4R0RJX8"/>
<organism evidence="3 4">
    <name type="scientific">Steccherinum ochraceum</name>
    <dbReference type="NCBI Taxonomy" id="92696"/>
    <lineage>
        <taxon>Eukaryota</taxon>
        <taxon>Fungi</taxon>
        <taxon>Dikarya</taxon>
        <taxon>Basidiomycota</taxon>
        <taxon>Agaricomycotina</taxon>
        <taxon>Agaricomycetes</taxon>
        <taxon>Polyporales</taxon>
        <taxon>Steccherinaceae</taxon>
        <taxon>Steccherinum</taxon>
    </lineage>
</organism>
<dbReference type="Proteomes" id="UP000292702">
    <property type="component" value="Unassembled WGS sequence"/>
</dbReference>
<comment type="caution">
    <text evidence="3">The sequence shown here is derived from an EMBL/GenBank/DDBJ whole genome shotgun (WGS) entry which is preliminary data.</text>
</comment>
<protein>
    <submittedName>
        <fullName evidence="3">Uncharacterized protein</fullName>
    </submittedName>
</protein>
<evidence type="ECO:0000256" key="2">
    <source>
        <dbReference type="SAM" id="Phobius"/>
    </source>
</evidence>
<feature type="compositionally biased region" description="Basic and acidic residues" evidence="1">
    <location>
        <begin position="236"/>
        <end position="245"/>
    </location>
</feature>
<feature type="region of interest" description="Disordered" evidence="1">
    <location>
        <begin position="236"/>
        <end position="263"/>
    </location>
</feature>
<proteinExistence type="predicted"/>
<reference evidence="3 4" key="1">
    <citation type="submission" date="2018-11" db="EMBL/GenBank/DDBJ databases">
        <title>Genome assembly of Steccherinum ochraceum LE-BIN_3174, the white-rot fungus of the Steccherinaceae family (The Residual Polyporoid clade, Polyporales, Basidiomycota).</title>
        <authorList>
            <person name="Fedorova T.V."/>
            <person name="Glazunova O.A."/>
            <person name="Landesman E.O."/>
            <person name="Moiseenko K.V."/>
            <person name="Psurtseva N.V."/>
            <person name="Savinova O.S."/>
            <person name="Shakhova N.V."/>
            <person name="Tyazhelova T.V."/>
            <person name="Vasina D.V."/>
        </authorList>
    </citation>
    <scope>NUCLEOTIDE SEQUENCE [LARGE SCALE GENOMIC DNA]</scope>
    <source>
        <strain evidence="3 4">LE-BIN_3174</strain>
    </source>
</reference>
<sequence>MASQAPDPGLNFFDEYDSLGNVPDVDEPHAAPFYQNWIFYPVVCVTLLVVTVLAYLAITHLRRPRVGSSTSPPSPTVSGIRGALASTIRHLTPLKKSSRASKQIYGDLEALSDKPAVDASDSEKTLRVDLGGGAPVTWLPYSPRIPSPKRDFGDSDFSKVDLSEESITATSTEADITDIVGTYLMVSHSMQTIAPDVSSDRVVFEPLATPLATKRQAGVEHDLLIAPFRYHKDIARSPSTNDRHGIGGANPFEDDASRGAPVR</sequence>
<dbReference type="EMBL" id="RWJN01000058">
    <property type="protein sequence ID" value="TCD68751.1"/>
    <property type="molecule type" value="Genomic_DNA"/>
</dbReference>
<evidence type="ECO:0000313" key="3">
    <source>
        <dbReference type="EMBL" id="TCD68751.1"/>
    </source>
</evidence>
<keyword evidence="2" id="KW-0812">Transmembrane</keyword>
<keyword evidence="2" id="KW-1133">Transmembrane helix</keyword>